<gene>
    <name evidence="2" type="ORF">DSL99_2358</name>
</gene>
<dbReference type="RefSeq" id="WP_073099745.1">
    <property type="nucleotide sequence ID" value="NZ_QOVL01000010.1"/>
</dbReference>
<accession>A0A4Q0PL40</accession>
<dbReference type="EMBL" id="QOVL01000010">
    <property type="protein sequence ID" value="RXG29123.1"/>
    <property type="molecule type" value="Genomic_DNA"/>
</dbReference>
<dbReference type="Pfam" id="PF00149">
    <property type="entry name" value="Metallophos"/>
    <property type="match status" value="1"/>
</dbReference>
<dbReference type="STRING" id="1122159.SAMN02745246_02649"/>
<organism evidence="2 3">
    <name type="scientific">Leeuwenhoekiella marinoflava</name>
    <dbReference type="NCBI Taxonomy" id="988"/>
    <lineage>
        <taxon>Bacteria</taxon>
        <taxon>Pseudomonadati</taxon>
        <taxon>Bacteroidota</taxon>
        <taxon>Flavobacteriia</taxon>
        <taxon>Flavobacteriales</taxon>
        <taxon>Flavobacteriaceae</taxon>
        <taxon>Leeuwenhoekiella</taxon>
    </lineage>
</organism>
<reference evidence="2 3" key="1">
    <citation type="submission" date="2018-07" db="EMBL/GenBank/DDBJ databases">
        <title>Leeuwenhoekiella genomics.</title>
        <authorList>
            <person name="Tahon G."/>
            <person name="Willems A."/>
        </authorList>
    </citation>
    <scope>NUCLEOTIDE SEQUENCE [LARGE SCALE GENOMIC DNA]</scope>
    <source>
        <strain evidence="2 3">LMG 1345</strain>
    </source>
</reference>
<feature type="domain" description="Calcineurin-like phosphoesterase" evidence="1">
    <location>
        <begin position="26"/>
        <end position="149"/>
    </location>
</feature>
<name>A0A4Q0PL40_9FLAO</name>
<sequence length="625" mass="71342">MKILLSLLILFQLTTYHTNAQKSKTKIAFLADVHLQDLFGELSDSEYKGILIPSTDKTVLMRSMEAQLHSTRIFNENYFAFISALEDIVSRDIHIVALPGDYSDDGQPLHIRGLQNILNKYSKKYDLQFFITTGNHDPASPFKQESGKSDFLGKEGKTQPIFSTPYIYKSKSNELPVVVSSDLAKLGYSGITKNLSNFGFTAQPKYAYWATPFSDYTSENYSYKKALKASSLEKRVYKITPKQQMYDMSYVVEVSKNVWLLAVDGDTFVPQKNGSYTGSSIGYNNVLIHKPHLVEWVKKIVEEANKRGKTLIAFSHFPMIDFNDDASAEIEALMGEEKFQLNRVPNEKVAQLFANAGLKIHVAGHMHINDTGIRTTAEDNTLINIQAPSLAAYLPGYKILTIQESSIEVETVVLNQVKHYNQLFSLYKTEWNRMQKSSEQALWDSTILETKNYKDFTAFHLKELVRLRFIPNDFPETLRKYLPELSGTTLVLLANNAAADTEEYLHRLQADLDFRQTELEKVNKSLKKINLNLNQFKNFNGMDLICDFYKIRGGDQLAFKEIGRKRLQAYSYLTDTFLLKQLNVPASKLEMQLSLFFKILKKFRNGEPSDHFLIDLKSGSVKALH</sequence>
<dbReference type="SUPFAM" id="SSF56300">
    <property type="entry name" value="Metallo-dependent phosphatases"/>
    <property type="match status" value="1"/>
</dbReference>
<protein>
    <submittedName>
        <fullName evidence="2">Calcineurin-like phosphoesterase family protein</fullName>
    </submittedName>
</protein>
<dbReference type="InterPro" id="IPR004843">
    <property type="entry name" value="Calcineurin-like_PHP"/>
</dbReference>
<dbReference type="Gene3D" id="3.60.21.10">
    <property type="match status" value="2"/>
</dbReference>
<evidence type="ECO:0000259" key="1">
    <source>
        <dbReference type="Pfam" id="PF00149"/>
    </source>
</evidence>
<dbReference type="GO" id="GO:0016787">
    <property type="term" value="F:hydrolase activity"/>
    <property type="evidence" value="ECO:0007669"/>
    <property type="project" value="InterPro"/>
</dbReference>
<proteinExistence type="predicted"/>
<dbReference type="AlphaFoldDB" id="A0A4Q0PL40"/>
<evidence type="ECO:0000313" key="2">
    <source>
        <dbReference type="EMBL" id="RXG29123.1"/>
    </source>
</evidence>
<dbReference type="InterPro" id="IPR029052">
    <property type="entry name" value="Metallo-depent_PP-like"/>
</dbReference>
<dbReference type="Proteomes" id="UP000290608">
    <property type="component" value="Unassembled WGS sequence"/>
</dbReference>
<comment type="caution">
    <text evidence="2">The sequence shown here is derived from an EMBL/GenBank/DDBJ whole genome shotgun (WGS) entry which is preliminary data.</text>
</comment>
<evidence type="ECO:0000313" key="3">
    <source>
        <dbReference type="Proteomes" id="UP000290608"/>
    </source>
</evidence>